<evidence type="ECO:0008006" key="4">
    <source>
        <dbReference type="Google" id="ProtNLM"/>
    </source>
</evidence>
<feature type="region of interest" description="Disordered" evidence="1">
    <location>
        <begin position="235"/>
        <end position="256"/>
    </location>
</feature>
<protein>
    <recommendedName>
        <fullName evidence="4">C2H2-type domain-containing protein</fullName>
    </recommendedName>
</protein>
<comment type="caution">
    <text evidence="2">The sequence shown here is derived from an EMBL/GenBank/DDBJ whole genome shotgun (WGS) entry which is preliminary data.</text>
</comment>
<evidence type="ECO:0000313" key="3">
    <source>
        <dbReference type="Proteomes" id="UP000494165"/>
    </source>
</evidence>
<dbReference type="Gene3D" id="3.30.160.60">
    <property type="entry name" value="Classic Zinc Finger"/>
    <property type="match status" value="1"/>
</dbReference>
<dbReference type="AlphaFoldDB" id="A0A8S1CXS3"/>
<reference evidence="2 3" key="1">
    <citation type="submission" date="2020-04" db="EMBL/GenBank/DDBJ databases">
        <authorList>
            <person name="Alioto T."/>
            <person name="Alioto T."/>
            <person name="Gomez Garrido J."/>
        </authorList>
    </citation>
    <scope>NUCLEOTIDE SEQUENCE [LARGE SCALE GENOMIC DNA]</scope>
</reference>
<sequence length="256" mass="28719">MKQEEILSTYIIEFFTKLNKHLNLSFTFKIHRVAFSTVEKGASPNKIILTHRWKRITSDMGSLKCPLCCNKEFPNRRSLQLHLLDTLELLKCPLCSKSYRSIIGLVQHLSLSSCSVETGVNFDDHFVTYVDCSFMKKPKQEVVSPTGEQSKTFQSVEEKVCENMRKIHGPEEEARGSSKGEVIVPDSNSQNLLIQCTDTNEIICINLEGANLQGAGAYAVLDDKIIQKTLISPAGNQKLPNQMDPSKTVSVPQRKS</sequence>
<proteinExistence type="predicted"/>
<name>A0A8S1CXS3_9INSE</name>
<dbReference type="EMBL" id="CADEPI010000077">
    <property type="protein sequence ID" value="CAB3372865.1"/>
    <property type="molecule type" value="Genomic_DNA"/>
</dbReference>
<gene>
    <name evidence="2" type="ORF">CLODIP_2_CD01920</name>
</gene>
<keyword evidence="3" id="KW-1185">Reference proteome</keyword>
<evidence type="ECO:0000256" key="1">
    <source>
        <dbReference type="SAM" id="MobiDB-lite"/>
    </source>
</evidence>
<dbReference type="OrthoDB" id="10524568at2759"/>
<accession>A0A8S1CXS3</accession>
<organism evidence="2 3">
    <name type="scientific">Cloeon dipterum</name>
    <dbReference type="NCBI Taxonomy" id="197152"/>
    <lineage>
        <taxon>Eukaryota</taxon>
        <taxon>Metazoa</taxon>
        <taxon>Ecdysozoa</taxon>
        <taxon>Arthropoda</taxon>
        <taxon>Hexapoda</taxon>
        <taxon>Insecta</taxon>
        <taxon>Pterygota</taxon>
        <taxon>Palaeoptera</taxon>
        <taxon>Ephemeroptera</taxon>
        <taxon>Pisciforma</taxon>
        <taxon>Baetidae</taxon>
        <taxon>Cloeon</taxon>
    </lineage>
</organism>
<evidence type="ECO:0000313" key="2">
    <source>
        <dbReference type="EMBL" id="CAB3372865.1"/>
    </source>
</evidence>
<dbReference type="Proteomes" id="UP000494165">
    <property type="component" value="Unassembled WGS sequence"/>
</dbReference>